<proteinExistence type="predicted"/>
<feature type="region of interest" description="Disordered" evidence="1">
    <location>
        <begin position="243"/>
        <end position="329"/>
    </location>
</feature>
<evidence type="ECO:0000313" key="3">
    <source>
        <dbReference type="Proteomes" id="UP000777438"/>
    </source>
</evidence>
<dbReference type="OrthoDB" id="5153291at2759"/>
<keyword evidence="3" id="KW-1185">Reference proteome</keyword>
<dbReference type="InterPro" id="IPR052579">
    <property type="entry name" value="Zinc_finger_SWIM"/>
</dbReference>
<dbReference type="AlphaFoldDB" id="A0A9P8VTF8"/>
<sequence length="329" mass="37031">MWKAVVFAETEKEHDNAWLMLCKEFDDQRAILLYLYRTYMPIRAQWARCFIRGYRNFGIRVTSGTEASNNSIKSYLLNGMSHLFRLAEAIEEMMADQEANFTDRCAQDGVLTKREYSRQTSDYLGELRTTMSLKGLTLITTQYRRALKGVPTKSNPKPELIGNCGVDCLVSVELGIPCYHKVYAKLLSGKTFSKWEVHQRWHLRESAVDSPYWRILDPKIATALRGRPKNVAQPVPERLAIGASSQHRGPQERQPDGQPNSQLPCLPCGTPVSTAVEGSRARNSQPTVGSLSSEHHGSPRRRAALGPGNTTGIRASGQRMQPSVRRQRV</sequence>
<feature type="compositionally biased region" description="Polar residues" evidence="1">
    <location>
        <begin position="281"/>
        <end position="292"/>
    </location>
</feature>
<evidence type="ECO:0000256" key="1">
    <source>
        <dbReference type="SAM" id="MobiDB-lite"/>
    </source>
</evidence>
<gene>
    <name evidence="2" type="ORF">B0T10DRAFT_413893</name>
</gene>
<organism evidence="2 3">
    <name type="scientific">Thelonectria olida</name>
    <dbReference type="NCBI Taxonomy" id="1576542"/>
    <lineage>
        <taxon>Eukaryota</taxon>
        <taxon>Fungi</taxon>
        <taxon>Dikarya</taxon>
        <taxon>Ascomycota</taxon>
        <taxon>Pezizomycotina</taxon>
        <taxon>Sordariomycetes</taxon>
        <taxon>Hypocreomycetidae</taxon>
        <taxon>Hypocreales</taxon>
        <taxon>Nectriaceae</taxon>
        <taxon>Thelonectria</taxon>
    </lineage>
</organism>
<dbReference type="Proteomes" id="UP000777438">
    <property type="component" value="Unassembled WGS sequence"/>
</dbReference>
<name>A0A9P8VTF8_9HYPO</name>
<dbReference type="EMBL" id="JAGPYM010000032">
    <property type="protein sequence ID" value="KAH6876828.1"/>
    <property type="molecule type" value="Genomic_DNA"/>
</dbReference>
<comment type="caution">
    <text evidence="2">The sequence shown here is derived from an EMBL/GenBank/DDBJ whole genome shotgun (WGS) entry which is preliminary data.</text>
</comment>
<evidence type="ECO:0008006" key="4">
    <source>
        <dbReference type="Google" id="ProtNLM"/>
    </source>
</evidence>
<reference evidence="2 3" key="1">
    <citation type="journal article" date="2021" name="Nat. Commun.">
        <title>Genetic determinants of endophytism in the Arabidopsis root mycobiome.</title>
        <authorList>
            <person name="Mesny F."/>
            <person name="Miyauchi S."/>
            <person name="Thiergart T."/>
            <person name="Pickel B."/>
            <person name="Atanasova L."/>
            <person name="Karlsson M."/>
            <person name="Huettel B."/>
            <person name="Barry K.W."/>
            <person name="Haridas S."/>
            <person name="Chen C."/>
            <person name="Bauer D."/>
            <person name="Andreopoulos W."/>
            <person name="Pangilinan J."/>
            <person name="LaButti K."/>
            <person name="Riley R."/>
            <person name="Lipzen A."/>
            <person name="Clum A."/>
            <person name="Drula E."/>
            <person name="Henrissat B."/>
            <person name="Kohler A."/>
            <person name="Grigoriev I.V."/>
            <person name="Martin F.M."/>
            <person name="Hacquard S."/>
        </authorList>
    </citation>
    <scope>NUCLEOTIDE SEQUENCE [LARGE SCALE GENOMIC DNA]</scope>
    <source>
        <strain evidence="2 3">MPI-CAGE-CH-0241</strain>
    </source>
</reference>
<protein>
    <recommendedName>
        <fullName evidence="4">Transposase</fullName>
    </recommendedName>
</protein>
<feature type="compositionally biased region" description="Polar residues" evidence="1">
    <location>
        <begin position="308"/>
        <end position="321"/>
    </location>
</feature>
<dbReference type="PANTHER" id="PTHR31569">
    <property type="entry name" value="SWIM-TYPE DOMAIN-CONTAINING PROTEIN"/>
    <property type="match status" value="1"/>
</dbReference>
<evidence type="ECO:0000313" key="2">
    <source>
        <dbReference type="EMBL" id="KAH6876828.1"/>
    </source>
</evidence>
<accession>A0A9P8VTF8</accession>
<dbReference type="PANTHER" id="PTHR31569:SF4">
    <property type="entry name" value="SWIM-TYPE DOMAIN-CONTAINING PROTEIN"/>
    <property type="match status" value="1"/>
</dbReference>